<keyword evidence="3" id="KW-1185">Reference proteome</keyword>
<dbReference type="Proteomes" id="UP000436522">
    <property type="component" value="Unassembled WGS sequence"/>
</dbReference>
<feature type="signal peptide" evidence="1">
    <location>
        <begin position="1"/>
        <end position="18"/>
    </location>
</feature>
<comment type="caution">
    <text evidence="2">The sequence shown here is derived from an EMBL/GenBank/DDBJ whole genome shotgun (WGS) entry which is preliminary data.</text>
</comment>
<dbReference type="EMBL" id="BLIV01000001">
    <property type="protein sequence ID" value="GFE48281.1"/>
    <property type="molecule type" value="Genomic_DNA"/>
</dbReference>
<dbReference type="OrthoDB" id="7707691at2"/>
<gene>
    <name evidence="2" type="ORF">So717_00340</name>
</gene>
<name>A0A640VMG8_9RHOB</name>
<evidence type="ECO:0000313" key="3">
    <source>
        <dbReference type="Proteomes" id="UP000436522"/>
    </source>
</evidence>
<reference evidence="2 3" key="1">
    <citation type="submission" date="2019-12" db="EMBL/GenBank/DDBJ databases">
        <title>Roseobacter cerasinus sp. nov., isolated from seawater around aquaculture.</title>
        <authorList>
            <person name="Muramatsu S."/>
            <person name="Takabe Y."/>
            <person name="Mori K."/>
            <person name="Takaichi S."/>
            <person name="Hanada S."/>
        </authorList>
    </citation>
    <scope>NUCLEOTIDE SEQUENCE [LARGE SCALE GENOMIC DNA]</scope>
    <source>
        <strain evidence="2 3">AI77</strain>
    </source>
</reference>
<accession>A0A640VMG8</accession>
<organism evidence="2 3">
    <name type="scientific">Roseobacter cerasinus</name>
    <dbReference type="NCBI Taxonomy" id="2602289"/>
    <lineage>
        <taxon>Bacteria</taxon>
        <taxon>Pseudomonadati</taxon>
        <taxon>Pseudomonadota</taxon>
        <taxon>Alphaproteobacteria</taxon>
        <taxon>Rhodobacterales</taxon>
        <taxon>Roseobacteraceae</taxon>
        <taxon>Roseobacter</taxon>
    </lineage>
</organism>
<feature type="chain" id="PRO_5025053669" evidence="1">
    <location>
        <begin position="19"/>
        <end position="147"/>
    </location>
</feature>
<evidence type="ECO:0000256" key="1">
    <source>
        <dbReference type="SAM" id="SignalP"/>
    </source>
</evidence>
<sequence>MRLSALILAAALPTTALAGPDRVSILLGSEHFNATEDFREFNPGVFLTWEGQTFDYSVGVFQNSYSNVSPLVSISYDIEVAPEFEVGAFAGLAVYPGEGDRFDHSIGNVIPLIGLQARYRNVFAQLLPAAGQSTDGVLAFGLTFDLD</sequence>
<evidence type="ECO:0000313" key="2">
    <source>
        <dbReference type="EMBL" id="GFE48281.1"/>
    </source>
</evidence>
<protein>
    <submittedName>
        <fullName evidence="2">Uncharacterized protein</fullName>
    </submittedName>
</protein>
<dbReference type="AlphaFoldDB" id="A0A640VMG8"/>
<proteinExistence type="predicted"/>
<keyword evidence="1" id="KW-0732">Signal</keyword>
<dbReference type="RefSeq" id="WP_159974206.1">
    <property type="nucleotide sequence ID" value="NZ_BLIV01000001.1"/>
</dbReference>